<accession>D7G2R1</accession>
<protein>
    <submittedName>
        <fullName evidence="3">Uncharacterized protein</fullName>
    </submittedName>
</protein>
<feature type="chain" id="PRO_5003096150" evidence="2">
    <location>
        <begin position="26"/>
        <end position="209"/>
    </location>
</feature>
<dbReference type="EMBL" id="FN648685">
    <property type="protein sequence ID" value="CBJ26886.1"/>
    <property type="molecule type" value="Genomic_DNA"/>
</dbReference>
<dbReference type="OrthoDB" id="199118at2759"/>
<feature type="region of interest" description="Disordered" evidence="1">
    <location>
        <begin position="62"/>
        <end position="209"/>
    </location>
</feature>
<evidence type="ECO:0000313" key="4">
    <source>
        <dbReference type="Proteomes" id="UP000002630"/>
    </source>
</evidence>
<dbReference type="Proteomes" id="UP000002630">
    <property type="component" value="Linkage Group LG23"/>
</dbReference>
<dbReference type="InParanoid" id="D7G2R1"/>
<gene>
    <name evidence="3" type="ORF">Esi_0048_0112</name>
</gene>
<evidence type="ECO:0000256" key="1">
    <source>
        <dbReference type="SAM" id="MobiDB-lite"/>
    </source>
</evidence>
<dbReference type="AlphaFoldDB" id="D7G2R1"/>
<keyword evidence="2" id="KW-0732">Signal</keyword>
<dbReference type="EMBL" id="FN649748">
    <property type="protein sequence ID" value="CBJ26886.1"/>
    <property type="molecule type" value="Genomic_DNA"/>
</dbReference>
<feature type="compositionally biased region" description="Basic and acidic residues" evidence="1">
    <location>
        <begin position="178"/>
        <end position="192"/>
    </location>
</feature>
<feature type="compositionally biased region" description="Low complexity" evidence="1">
    <location>
        <begin position="152"/>
        <end position="164"/>
    </location>
</feature>
<feature type="compositionally biased region" description="Low complexity" evidence="1">
    <location>
        <begin position="78"/>
        <end position="90"/>
    </location>
</feature>
<feature type="signal peptide" evidence="2">
    <location>
        <begin position="1"/>
        <end position="25"/>
    </location>
</feature>
<reference evidence="3 4" key="1">
    <citation type="journal article" date="2010" name="Nature">
        <title>The Ectocarpus genome and the independent evolution of multicellularity in brown algae.</title>
        <authorList>
            <person name="Cock J.M."/>
            <person name="Sterck L."/>
            <person name="Rouze P."/>
            <person name="Scornet D."/>
            <person name="Allen A.E."/>
            <person name="Amoutzias G."/>
            <person name="Anthouard V."/>
            <person name="Artiguenave F."/>
            <person name="Aury J.M."/>
            <person name="Badger J.H."/>
            <person name="Beszteri B."/>
            <person name="Billiau K."/>
            <person name="Bonnet E."/>
            <person name="Bothwell J.H."/>
            <person name="Bowler C."/>
            <person name="Boyen C."/>
            <person name="Brownlee C."/>
            <person name="Carrano C.J."/>
            <person name="Charrier B."/>
            <person name="Cho G.Y."/>
            <person name="Coelho S.M."/>
            <person name="Collen J."/>
            <person name="Corre E."/>
            <person name="Da Silva C."/>
            <person name="Delage L."/>
            <person name="Delaroque N."/>
            <person name="Dittami S.M."/>
            <person name="Doulbeau S."/>
            <person name="Elias M."/>
            <person name="Farnham G."/>
            <person name="Gachon C.M."/>
            <person name="Gschloessl B."/>
            <person name="Heesch S."/>
            <person name="Jabbari K."/>
            <person name="Jubin C."/>
            <person name="Kawai H."/>
            <person name="Kimura K."/>
            <person name="Kloareg B."/>
            <person name="Kupper F.C."/>
            <person name="Lang D."/>
            <person name="Le Bail A."/>
            <person name="Leblanc C."/>
            <person name="Lerouge P."/>
            <person name="Lohr M."/>
            <person name="Lopez P.J."/>
            <person name="Martens C."/>
            <person name="Maumus F."/>
            <person name="Michel G."/>
            <person name="Miranda-Saavedra D."/>
            <person name="Morales J."/>
            <person name="Moreau H."/>
            <person name="Motomura T."/>
            <person name="Nagasato C."/>
            <person name="Napoli C.A."/>
            <person name="Nelson D.R."/>
            <person name="Nyvall-Collen P."/>
            <person name="Peters A.F."/>
            <person name="Pommier C."/>
            <person name="Potin P."/>
            <person name="Poulain J."/>
            <person name="Quesneville H."/>
            <person name="Read B."/>
            <person name="Rensing S.A."/>
            <person name="Ritter A."/>
            <person name="Rousvoal S."/>
            <person name="Samanta M."/>
            <person name="Samson G."/>
            <person name="Schroeder D.C."/>
            <person name="Segurens B."/>
            <person name="Strittmatter M."/>
            <person name="Tonon T."/>
            <person name="Tregear J.W."/>
            <person name="Valentin K."/>
            <person name="von Dassow P."/>
            <person name="Yamagishi T."/>
            <person name="Van de Peer Y."/>
            <person name="Wincker P."/>
        </authorList>
    </citation>
    <scope>NUCLEOTIDE SEQUENCE [LARGE SCALE GENOMIC DNA]</scope>
    <source>
        <strain evidence="4">Ec32 / CCAP1310/4</strain>
    </source>
</reference>
<name>D7G2R1_ECTSI</name>
<keyword evidence="4" id="KW-1185">Reference proteome</keyword>
<sequence length="209" mass="20901">MMNGQTKSYLSAVILLLAAAIQADAFMVAPAAAGKVSAGNKVEARGDVFKLNLSPYEEYMASRGGGSSAPAPAPAAPSSPARSAVSSPASSGGGSKWQPKADWKSAKASSKPSYAPAAASPRPPTARAAAPAYAPPAAAAPAYTPPAPYSPPAAAAPAYTPPAAQAGEKHIGTGGMADTRDPDALDHEDPRKSISAAPSFAEYLKSKQN</sequence>
<evidence type="ECO:0000256" key="2">
    <source>
        <dbReference type="SAM" id="SignalP"/>
    </source>
</evidence>
<feature type="compositionally biased region" description="Low complexity" evidence="1">
    <location>
        <begin position="106"/>
        <end position="142"/>
    </location>
</feature>
<evidence type="ECO:0000313" key="3">
    <source>
        <dbReference type="EMBL" id="CBJ26886.1"/>
    </source>
</evidence>
<organism evidence="3 4">
    <name type="scientific">Ectocarpus siliculosus</name>
    <name type="common">Brown alga</name>
    <name type="synonym">Conferva siliculosa</name>
    <dbReference type="NCBI Taxonomy" id="2880"/>
    <lineage>
        <taxon>Eukaryota</taxon>
        <taxon>Sar</taxon>
        <taxon>Stramenopiles</taxon>
        <taxon>Ochrophyta</taxon>
        <taxon>PX clade</taxon>
        <taxon>Phaeophyceae</taxon>
        <taxon>Ectocarpales</taxon>
        <taxon>Ectocarpaceae</taxon>
        <taxon>Ectocarpus</taxon>
    </lineage>
</organism>
<proteinExistence type="predicted"/>
<dbReference type="eggNOG" id="ENOG502SZDG">
    <property type="taxonomic scope" value="Eukaryota"/>
</dbReference>